<accession>A0A1M7M983</accession>
<dbReference type="Pfam" id="PF12771">
    <property type="entry name" value="SusD-like_2"/>
    <property type="match status" value="2"/>
</dbReference>
<dbReference type="STRING" id="1419482.SAMN05444266_112139"/>
<gene>
    <name evidence="1" type="ORF">SAMN05444266_112139</name>
</gene>
<dbReference type="Gene3D" id="1.25.40.390">
    <property type="match status" value="1"/>
</dbReference>
<keyword evidence="2" id="KW-1185">Reference proteome</keyword>
<dbReference type="OrthoDB" id="9766256at2"/>
<dbReference type="SUPFAM" id="SSF48452">
    <property type="entry name" value="TPR-like"/>
    <property type="match status" value="1"/>
</dbReference>
<protein>
    <submittedName>
        <fullName evidence="1">Starch-binding associating with outer membrane</fullName>
    </submittedName>
</protein>
<evidence type="ECO:0000313" key="2">
    <source>
        <dbReference type="Proteomes" id="UP000184420"/>
    </source>
</evidence>
<dbReference type="RefSeq" id="WP_073087169.1">
    <property type="nucleotide sequence ID" value="NZ_FRBL01000012.1"/>
</dbReference>
<dbReference type="AlphaFoldDB" id="A0A1M7M983"/>
<dbReference type="InterPro" id="IPR011990">
    <property type="entry name" value="TPR-like_helical_dom_sf"/>
</dbReference>
<dbReference type="Proteomes" id="UP000184420">
    <property type="component" value="Unassembled WGS sequence"/>
</dbReference>
<dbReference type="InterPro" id="IPR041662">
    <property type="entry name" value="SusD-like_2"/>
</dbReference>
<dbReference type="PROSITE" id="PS51257">
    <property type="entry name" value="PROKAR_LIPOPROTEIN"/>
    <property type="match status" value="1"/>
</dbReference>
<sequence length="593" mass="66984">MKRLYIFLLLLSTGYGCTKDFSSLNTDPTQFTAVAPEASLLAAVKNLNTRLADYNTTKYWDLGHLLCQQANRYDVTDQGMWQTMFQGVLGNLNQVLVNYGKDTLYNNRVQVARILHAYTYSILAGNYGPVPLYQANNPEYLSTIAFDNEDTVYTYVMNTLKDAAAKINLNGDKLKYDAVYNGNLQSWVKFANTLRLKIGLRIQRNLPDLAASHIREVMANEALIINAETETAKMLFENVNNNESPYFIKYIKSNQYFPYAPNATNQAPKLSEFLFTFFRSYKDPRLMVYYDSVPLASRMLLQDTLTSTADDSLRIVTYPIPYLGLAKANTKLSGWSSLGGLPDIIGGSNINAFSNANPVILQAGRPFVMLSYAEALFLKAEAAQTGYGGSRSAEQYYYAGIDANFAYWNISNSLRDEYKSRDGIKWGTTGKGFSNYLSLTTTDISADGNTKIWMQRWLNYFPDGGFDCWTLERQTRVFRLPPHTNPGGYSSYSPNPTYSDVPGRASYPMSVVNLNPIGYQGAIREMGATRGDDYDIYQPLHFAAPYNVPEWDKVDARYDYRFIQKWYGSTIEELKQAAAAGGFRYTLIQTYRP</sequence>
<organism evidence="1 2">
    <name type="scientific">Chitinophaga jiangningensis</name>
    <dbReference type="NCBI Taxonomy" id="1419482"/>
    <lineage>
        <taxon>Bacteria</taxon>
        <taxon>Pseudomonadati</taxon>
        <taxon>Bacteroidota</taxon>
        <taxon>Chitinophagia</taxon>
        <taxon>Chitinophagales</taxon>
        <taxon>Chitinophagaceae</taxon>
        <taxon>Chitinophaga</taxon>
    </lineage>
</organism>
<evidence type="ECO:0000313" key="1">
    <source>
        <dbReference type="EMBL" id="SHM87267.1"/>
    </source>
</evidence>
<name>A0A1M7M983_9BACT</name>
<proteinExistence type="predicted"/>
<dbReference type="EMBL" id="FRBL01000012">
    <property type="protein sequence ID" value="SHM87267.1"/>
    <property type="molecule type" value="Genomic_DNA"/>
</dbReference>
<reference evidence="1 2" key="1">
    <citation type="submission" date="2016-11" db="EMBL/GenBank/DDBJ databases">
        <authorList>
            <person name="Jaros S."/>
            <person name="Januszkiewicz K."/>
            <person name="Wedrychowicz H."/>
        </authorList>
    </citation>
    <scope>NUCLEOTIDE SEQUENCE [LARGE SCALE GENOMIC DNA]</scope>
    <source>
        <strain evidence="1 2">DSM 27406</strain>
    </source>
</reference>